<dbReference type="Proteomes" id="UP000050420">
    <property type="component" value="Unassembled WGS sequence"/>
</dbReference>
<dbReference type="InterPro" id="IPR036736">
    <property type="entry name" value="ACP-like_sf"/>
</dbReference>
<dbReference type="PROSITE" id="PS50075">
    <property type="entry name" value="CARRIER"/>
    <property type="match status" value="1"/>
</dbReference>
<dbReference type="Gene3D" id="1.10.1200.10">
    <property type="entry name" value="ACP-like"/>
    <property type="match status" value="1"/>
</dbReference>
<dbReference type="InterPro" id="IPR020806">
    <property type="entry name" value="PKS_PP-bd"/>
</dbReference>
<evidence type="ECO:0000256" key="3">
    <source>
        <dbReference type="ARBA" id="ARBA00022553"/>
    </source>
</evidence>
<dbReference type="FunFam" id="2.30.38.10:FF:000001">
    <property type="entry name" value="Non-ribosomal peptide synthetase PvdI"/>
    <property type="match status" value="1"/>
</dbReference>
<dbReference type="GO" id="GO:0044550">
    <property type="term" value="P:secondary metabolite biosynthetic process"/>
    <property type="evidence" value="ECO:0007669"/>
    <property type="project" value="TreeGrafter"/>
</dbReference>
<dbReference type="SUPFAM" id="SSF47336">
    <property type="entry name" value="ACP-like"/>
    <property type="match status" value="1"/>
</dbReference>
<gene>
    <name evidence="5" type="ORF">ALO63_05208</name>
</gene>
<dbReference type="Gene3D" id="3.30.300.30">
    <property type="match status" value="1"/>
</dbReference>
<accession>A0A0P9VKT9</accession>
<dbReference type="InterPro" id="IPR025110">
    <property type="entry name" value="AMP-bd_C"/>
</dbReference>
<evidence type="ECO:0000313" key="6">
    <source>
        <dbReference type="Proteomes" id="UP000050420"/>
    </source>
</evidence>
<dbReference type="PATRIC" id="fig|34065.5.peg.4461"/>
<dbReference type="Pfam" id="PF00501">
    <property type="entry name" value="AMP-binding"/>
    <property type="match status" value="1"/>
</dbReference>
<dbReference type="Gene3D" id="3.30.559.30">
    <property type="entry name" value="Nonribosomal peptide synthetase, condensation domain"/>
    <property type="match status" value="1"/>
</dbReference>
<dbReference type="Pfam" id="PF13193">
    <property type="entry name" value="AMP-binding_C"/>
    <property type="match status" value="1"/>
</dbReference>
<dbReference type="Pfam" id="PF00668">
    <property type="entry name" value="Condensation"/>
    <property type="match status" value="1"/>
</dbReference>
<dbReference type="GO" id="GO:0072330">
    <property type="term" value="P:monocarboxylic acid biosynthetic process"/>
    <property type="evidence" value="ECO:0007669"/>
    <property type="project" value="UniProtKB-ARBA"/>
</dbReference>
<dbReference type="PANTHER" id="PTHR45527:SF1">
    <property type="entry name" value="FATTY ACID SYNTHASE"/>
    <property type="match status" value="1"/>
</dbReference>
<reference evidence="5 6" key="1">
    <citation type="submission" date="2015-09" db="EMBL/GenBank/DDBJ databases">
        <title>Genome announcement of multiple Pseudomonas syringae strains.</title>
        <authorList>
            <person name="Thakur S."/>
            <person name="Wang P.W."/>
            <person name="Gong Y."/>
            <person name="Weir B.S."/>
            <person name="Guttman D.S."/>
        </authorList>
    </citation>
    <scope>NUCLEOTIDE SEQUENCE [LARGE SCALE GENOMIC DNA]</scope>
    <source>
        <strain evidence="5 6">ICMP4331</strain>
    </source>
</reference>
<protein>
    <submittedName>
        <fullName evidence="5">Amino acid adenylation</fullName>
    </submittedName>
</protein>
<keyword evidence="3" id="KW-0597">Phosphoprotein</keyword>
<dbReference type="PANTHER" id="PTHR45527">
    <property type="entry name" value="NONRIBOSOMAL PEPTIDE SYNTHETASE"/>
    <property type="match status" value="1"/>
</dbReference>
<dbReference type="InterPro" id="IPR042099">
    <property type="entry name" value="ANL_N_sf"/>
</dbReference>
<dbReference type="SUPFAM" id="SSF52777">
    <property type="entry name" value="CoA-dependent acyltransferases"/>
    <property type="match status" value="2"/>
</dbReference>
<evidence type="ECO:0000259" key="4">
    <source>
        <dbReference type="PROSITE" id="PS50075"/>
    </source>
</evidence>
<dbReference type="InterPro" id="IPR000873">
    <property type="entry name" value="AMP-dep_synth/lig_dom"/>
</dbReference>
<dbReference type="GO" id="GO:0031177">
    <property type="term" value="F:phosphopantetheine binding"/>
    <property type="evidence" value="ECO:0007669"/>
    <property type="project" value="InterPro"/>
</dbReference>
<dbReference type="Gene3D" id="3.40.50.12780">
    <property type="entry name" value="N-terminal domain of ligase-like"/>
    <property type="match status" value="1"/>
</dbReference>
<comment type="cofactor">
    <cofactor evidence="1">
        <name>pantetheine 4'-phosphate</name>
        <dbReference type="ChEBI" id="CHEBI:47942"/>
    </cofactor>
</comment>
<dbReference type="InterPro" id="IPR001242">
    <property type="entry name" value="Condensation_dom"/>
</dbReference>
<dbReference type="GO" id="GO:0005737">
    <property type="term" value="C:cytoplasm"/>
    <property type="evidence" value="ECO:0007669"/>
    <property type="project" value="TreeGrafter"/>
</dbReference>
<dbReference type="FunFam" id="1.10.1200.10:FF:000016">
    <property type="entry name" value="Non-ribosomal peptide synthase"/>
    <property type="match status" value="1"/>
</dbReference>
<evidence type="ECO:0000313" key="5">
    <source>
        <dbReference type="EMBL" id="KPY04942.1"/>
    </source>
</evidence>
<feature type="non-terminal residue" evidence="5">
    <location>
        <position position="565"/>
    </location>
</feature>
<comment type="caution">
    <text evidence="5">The sequence shown here is derived from an EMBL/GenBank/DDBJ whole genome shotgun (WGS) entry which is preliminary data.</text>
</comment>
<organism evidence="5 6">
    <name type="scientific">Pseudomonas amygdali pv. mori</name>
    <dbReference type="NCBI Taxonomy" id="34065"/>
    <lineage>
        <taxon>Bacteria</taxon>
        <taxon>Pseudomonadati</taxon>
        <taxon>Pseudomonadota</taxon>
        <taxon>Gammaproteobacteria</taxon>
        <taxon>Pseudomonadales</taxon>
        <taxon>Pseudomonadaceae</taxon>
        <taxon>Pseudomonas</taxon>
        <taxon>Pseudomonas amygdali</taxon>
    </lineage>
</organism>
<dbReference type="SMART" id="SM00823">
    <property type="entry name" value="PKS_PP"/>
    <property type="match status" value="1"/>
</dbReference>
<dbReference type="InterPro" id="IPR045851">
    <property type="entry name" value="AMP-bd_C_sf"/>
</dbReference>
<proteinExistence type="predicted"/>
<dbReference type="FunFam" id="3.30.300.30:FF:000010">
    <property type="entry name" value="Enterobactin synthetase component F"/>
    <property type="match status" value="1"/>
</dbReference>
<keyword evidence="2" id="KW-0596">Phosphopantetheine</keyword>
<name>A0A0P9VKT9_PSEA0</name>
<dbReference type="GO" id="GO:0043041">
    <property type="term" value="P:amino acid activation for nonribosomal peptide biosynthetic process"/>
    <property type="evidence" value="ECO:0007669"/>
    <property type="project" value="TreeGrafter"/>
</dbReference>
<dbReference type="GO" id="GO:0003824">
    <property type="term" value="F:catalytic activity"/>
    <property type="evidence" value="ECO:0007669"/>
    <property type="project" value="InterPro"/>
</dbReference>
<sequence length="565" mass="61919">MATSGRLLPDGSLDIGTPIANTRVYLLDDQQQLVPLGVAGELYIGGEGVARGYLNQPQLTAERFLSDPFSGQPQARMYRTGDLARWNADGTLDYLGRNDDQVKIRGVRIELGEIEAQLAALPGIEESLVLAREDEPGQPRLVAYFIEHAAASAIEVAGLRAEMLARLPGYMVPSAFVRLDAWPLTANGKVDRRALPVPDRDALPGREYEPPQGELEIAVAEIWSDLLQVEQVGRNDHFFELGGHSLLAVTLIARMRRRGMDADIRVLFAQPTLAALARAIGNGSQVKVPANLIGTDCTSITPDLLPLVKLDQAGIDRIVASVTGGAPNVQDIYPLGPLQAGIFYHYLSAGDDDPYRLQARFAFADRSRLDAFCQALQQVIARNDVLRTSLCWEGLETPVQVVWRHADLPVIELPLAALADPEPLDLVRAPLLRLVHADDPDNQRIVAVLLFHHLIMDHVALDLLSRELQAVLLDQQAQLPAPVPYRNYIAQTLLGAGEHAHETFFREQLGDLDEPTLAYGQTSLPGPDVPSEARLRLDSALSQRLRDQVRQLGVSPASLMHLAWA</sequence>
<dbReference type="PROSITE" id="PS00012">
    <property type="entry name" value="PHOSPHOPANTETHEINE"/>
    <property type="match status" value="1"/>
</dbReference>
<dbReference type="InterPro" id="IPR023213">
    <property type="entry name" value="CAT-like_dom_sf"/>
</dbReference>
<dbReference type="Pfam" id="PF00550">
    <property type="entry name" value="PP-binding"/>
    <property type="match status" value="1"/>
</dbReference>
<dbReference type="Gene3D" id="3.30.559.10">
    <property type="entry name" value="Chloramphenicol acetyltransferase-like domain"/>
    <property type="match status" value="1"/>
</dbReference>
<dbReference type="InterPro" id="IPR009081">
    <property type="entry name" value="PP-bd_ACP"/>
</dbReference>
<evidence type="ECO:0000256" key="1">
    <source>
        <dbReference type="ARBA" id="ARBA00001957"/>
    </source>
</evidence>
<evidence type="ECO:0000256" key="2">
    <source>
        <dbReference type="ARBA" id="ARBA00022450"/>
    </source>
</evidence>
<dbReference type="AlphaFoldDB" id="A0A0P9VKT9"/>
<dbReference type="EMBL" id="LJQU01000027">
    <property type="protein sequence ID" value="KPY04942.1"/>
    <property type="molecule type" value="Genomic_DNA"/>
</dbReference>
<dbReference type="InterPro" id="IPR006162">
    <property type="entry name" value="Ppantetheine_attach_site"/>
</dbReference>
<dbReference type="SUPFAM" id="SSF56801">
    <property type="entry name" value="Acetyl-CoA synthetase-like"/>
    <property type="match status" value="1"/>
</dbReference>
<feature type="domain" description="Carrier" evidence="4">
    <location>
        <begin position="210"/>
        <end position="284"/>
    </location>
</feature>